<protein>
    <recommendedName>
        <fullName evidence="12">Prominin-like protein</fullName>
    </recommendedName>
</protein>
<evidence type="ECO:0000256" key="6">
    <source>
        <dbReference type="ARBA" id="ARBA00023180"/>
    </source>
</evidence>
<evidence type="ECO:0000256" key="5">
    <source>
        <dbReference type="ARBA" id="ARBA00023136"/>
    </source>
</evidence>
<feature type="transmembrane region" description="Helical" evidence="9">
    <location>
        <begin position="361"/>
        <end position="388"/>
    </location>
</feature>
<dbReference type="PANTHER" id="PTHR22730">
    <property type="entry name" value="PROMININ PROM PROTEIN"/>
    <property type="match status" value="1"/>
</dbReference>
<evidence type="ECO:0000313" key="11">
    <source>
        <dbReference type="Proteomes" id="UP001186944"/>
    </source>
</evidence>
<feature type="transmembrane region" description="Helical" evidence="9">
    <location>
        <begin position="72"/>
        <end position="101"/>
    </location>
</feature>
<keyword evidence="3 9" id="KW-0812">Transmembrane</keyword>
<dbReference type="InterPro" id="IPR008795">
    <property type="entry name" value="Prominin"/>
</dbReference>
<comment type="subcellular location">
    <subcellularLocation>
        <location evidence="1">Membrane</location>
        <topology evidence="1">Multi-pass membrane protein</topology>
    </subcellularLocation>
</comment>
<feature type="compositionally biased region" description="Basic and acidic residues" evidence="8">
    <location>
        <begin position="737"/>
        <end position="758"/>
    </location>
</feature>
<dbReference type="Gene3D" id="1.20.120.20">
    <property type="entry name" value="Apolipoprotein"/>
    <property type="match status" value="1"/>
</dbReference>
<feature type="transmembrane region" description="Helical" evidence="9">
    <location>
        <begin position="409"/>
        <end position="438"/>
    </location>
</feature>
<feature type="region of interest" description="Disordered" evidence="8">
    <location>
        <begin position="737"/>
        <end position="857"/>
    </location>
</feature>
<keyword evidence="5 9" id="KW-0472">Membrane</keyword>
<dbReference type="GO" id="GO:0016020">
    <property type="term" value="C:membrane"/>
    <property type="evidence" value="ECO:0007669"/>
    <property type="project" value="UniProtKB-SubCell"/>
</dbReference>
<proteinExistence type="inferred from homology"/>
<keyword evidence="4 9" id="KW-1133">Transmembrane helix</keyword>
<keyword evidence="6" id="KW-0325">Glycoprotein</keyword>
<feature type="non-terminal residue" evidence="10">
    <location>
        <position position="1"/>
    </location>
</feature>
<evidence type="ECO:0000256" key="7">
    <source>
        <dbReference type="SAM" id="Coils"/>
    </source>
</evidence>
<keyword evidence="11" id="KW-1185">Reference proteome</keyword>
<comment type="similarity">
    <text evidence="2">Belongs to the prominin family.</text>
</comment>
<evidence type="ECO:0000256" key="2">
    <source>
        <dbReference type="ARBA" id="ARBA00006058"/>
    </source>
</evidence>
<evidence type="ECO:0000256" key="9">
    <source>
        <dbReference type="SAM" id="Phobius"/>
    </source>
</evidence>
<gene>
    <name evidence="10" type="ORF">FSP39_007410</name>
</gene>
<dbReference type="EMBL" id="VSWD01000010">
    <property type="protein sequence ID" value="KAK3089892.1"/>
    <property type="molecule type" value="Genomic_DNA"/>
</dbReference>
<feature type="coiled-coil region" evidence="7">
    <location>
        <begin position="598"/>
        <end position="638"/>
    </location>
</feature>
<dbReference type="AlphaFoldDB" id="A0AA89C0S9"/>
<feature type="transmembrane region" description="Helical" evidence="9">
    <location>
        <begin position="705"/>
        <end position="730"/>
    </location>
</feature>
<evidence type="ECO:0000256" key="3">
    <source>
        <dbReference type="ARBA" id="ARBA00022692"/>
    </source>
</evidence>
<evidence type="ECO:0000256" key="8">
    <source>
        <dbReference type="SAM" id="MobiDB-lite"/>
    </source>
</evidence>
<comment type="caution">
    <text evidence="10">The sequence shown here is derived from an EMBL/GenBank/DDBJ whole genome shotgun (WGS) entry which is preliminary data.</text>
</comment>
<keyword evidence="7" id="KW-0175">Coiled coil</keyword>
<reference evidence="10" key="1">
    <citation type="submission" date="2019-08" db="EMBL/GenBank/DDBJ databases">
        <title>The improved chromosome-level genome for the pearl oyster Pinctada fucata martensii using PacBio sequencing and Hi-C.</title>
        <authorList>
            <person name="Zheng Z."/>
        </authorList>
    </citation>
    <scope>NUCLEOTIDE SEQUENCE</scope>
    <source>
        <strain evidence="10">ZZ-2019</strain>
        <tissue evidence="10">Adductor muscle</tissue>
    </source>
</reference>
<feature type="compositionally biased region" description="Basic and acidic residues" evidence="8">
    <location>
        <begin position="801"/>
        <end position="826"/>
    </location>
</feature>
<evidence type="ECO:0000256" key="1">
    <source>
        <dbReference type="ARBA" id="ARBA00004141"/>
    </source>
</evidence>
<accession>A0AA89C0S9</accession>
<dbReference type="Proteomes" id="UP001186944">
    <property type="component" value="Unassembled WGS sequence"/>
</dbReference>
<evidence type="ECO:0008006" key="12">
    <source>
        <dbReference type="Google" id="ProtNLM"/>
    </source>
</evidence>
<evidence type="ECO:0000313" key="10">
    <source>
        <dbReference type="EMBL" id="KAK3089892.1"/>
    </source>
</evidence>
<dbReference type="PANTHER" id="PTHR22730:SF1">
    <property type="entry name" value="PROMININ-LIKE PROTEIN"/>
    <property type="match status" value="1"/>
</dbReference>
<dbReference type="Pfam" id="PF05478">
    <property type="entry name" value="Prominin"/>
    <property type="match status" value="1"/>
</dbReference>
<name>A0AA89C0S9_PINIB</name>
<feature type="transmembrane region" description="Helical" evidence="9">
    <location>
        <begin position="122"/>
        <end position="143"/>
    </location>
</feature>
<evidence type="ECO:0000256" key="4">
    <source>
        <dbReference type="ARBA" id="ARBA00022989"/>
    </source>
</evidence>
<sequence length="857" mass="95216">TDSKIGEQTPLEKGASSLFDLTHSFLDSVQGTDFISDNNAAITFRDIETIISNGTYDKLQGRWQDMAKVFGGYAACVIFGLLFIIAMPIAGLLFCCCYACCKCCGRARSKEDPPNAKCKRTTYCFLLAVMATMMLAGGIVAIISNEVLHDKLTNSDDRGTYQYLQSGIKDLVDFADETQTALITTTVNTVDSTVTDIINKVNDVTESLASLTDVETGLDTLNNLASTISNTLMEIERNITQECADAGIPQCPVPSLSLGPDFSGLSNLSDVARSVAQSVNVSQLTTQARGEFNKTINEVNSQVTNSIADAQRTTEQIKTDVNREINTINDTVQPLVDRLRNLSTEMQKENQKLMNDKYFDYVWYGGIGASCLIILMVLFYYMGILFGICGERPGRGSPCCNRGAGSSCIVAGVVFSFFFSWILMLVCLLLFIPGGFLYTNVCRNLNRGVENVYDYETILESYGIAVKKILYKDNPNATFTLGHALRDCKANMGLYTALKLDNLFNLDEAVNTSKVLEEIDKLNVNGFNIGNVNIIPPDLNNSLNNFANSGILNINFTSFDDQLGKTPVINLTETINSLLMVGLNNSAESLRQLQNGALRNLSSQMATLQQDLRVLRNKSDLQEEVKNLTDGLLAAQDRFNNQSNTLVKTELDNTINEIKNTVNTTLEGTKSKVRNEIGQCRPVYTATQKLSDAFCVVLLDPFNSFWFGLGWGLFFFIPSIIFGLLLANLYQREEPLDKETRRAMKRSREEAKRNRDFENPEMDQYQGYNGRADDNIPLTSVDRNGYHGNKGIPNAGYGDGHGYRDHYEGDRYYRDHHPPSYHDSRHYPPASYGQSQGGYPRGSYDDGYRGPSARPRY</sequence>
<organism evidence="10 11">
    <name type="scientific">Pinctada imbricata</name>
    <name type="common">Atlantic pearl-oyster</name>
    <name type="synonym">Pinctada martensii</name>
    <dbReference type="NCBI Taxonomy" id="66713"/>
    <lineage>
        <taxon>Eukaryota</taxon>
        <taxon>Metazoa</taxon>
        <taxon>Spiralia</taxon>
        <taxon>Lophotrochozoa</taxon>
        <taxon>Mollusca</taxon>
        <taxon>Bivalvia</taxon>
        <taxon>Autobranchia</taxon>
        <taxon>Pteriomorphia</taxon>
        <taxon>Pterioida</taxon>
        <taxon>Pterioidea</taxon>
        <taxon>Pteriidae</taxon>
        <taxon>Pinctada</taxon>
    </lineage>
</organism>